<dbReference type="GO" id="GO:0017000">
    <property type="term" value="P:antibiotic biosynthetic process"/>
    <property type="evidence" value="ECO:0007669"/>
    <property type="project" value="UniProtKB-ARBA"/>
</dbReference>
<proteinExistence type="predicted"/>
<comment type="caution">
    <text evidence="2">The sequence shown here is derived from an EMBL/GenBank/DDBJ whole genome shotgun (WGS) entry which is preliminary data.</text>
</comment>
<dbReference type="PANTHER" id="PTHR37017">
    <property type="entry name" value="AB HYDROLASE-1 DOMAIN-CONTAINING PROTEIN-RELATED"/>
    <property type="match status" value="1"/>
</dbReference>
<gene>
    <name evidence="2" type="ORF">N7496_004779</name>
</gene>
<dbReference type="Gene3D" id="3.40.50.1820">
    <property type="entry name" value="alpha/beta hydrolase"/>
    <property type="match status" value="1"/>
</dbReference>
<feature type="domain" description="AB hydrolase-1" evidence="1">
    <location>
        <begin position="8"/>
        <end position="239"/>
    </location>
</feature>
<protein>
    <submittedName>
        <fullName evidence="2">Alpha/beta-hydrolase</fullName>
    </submittedName>
</protein>
<dbReference type="GO" id="GO:0072330">
    <property type="term" value="P:monocarboxylic acid biosynthetic process"/>
    <property type="evidence" value="ECO:0007669"/>
    <property type="project" value="UniProtKB-ARBA"/>
</dbReference>
<dbReference type="Proteomes" id="UP001147782">
    <property type="component" value="Unassembled WGS sequence"/>
</dbReference>
<dbReference type="InterPro" id="IPR000073">
    <property type="entry name" value="AB_hydrolase_1"/>
</dbReference>
<name>A0A9W9SG34_9EURO</name>
<dbReference type="RefSeq" id="XP_056556233.1">
    <property type="nucleotide sequence ID" value="XM_056697708.1"/>
</dbReference>
<evidence type="ECO:0000313" key="3">
    <source>
        <dbReference type="Proteomes" id="UP001147782"/>
    </source>
</evidence>
<accession>A0A9W9SG34</accession>
<reference evidence="2" key="2">
    <citation type="journal article" date="2023" name="IMA Fungus">
        <title>Comparative genomic study of the Penicillium genus elucidates a diverse pangenome and 15 lateral gene transfer events.</title>
        <authorList>
            <person name="Petersen C."/>
            <person name="Sorensen T."/>
            <person name="Nielsen M.R."/>
            <person name="Sondergaard T.E."/>
            <person name="Sorensen J.L."/>
            <person name="Fitzpatrick D.A."/>
            <person name="Frisvad J.C."/>
            <person name="Nielsen K.L."/>
        </authorList>
    </citation>
    <scope>NUCLEOTIDE SEQUENCE</scope>
    <source>
        <strain evidence="2">IBT 29864</strain>
    </source>
</reference>
<dbReference type="InterPro" id="IPR029058">
    <property type="entry name" value="AB_hydrolase_fold"/>
</dbReference>
<sequence length="248" mass="26705">MSSEKPTILLIPGAWLPASAFEDVATILRARGYPVQTMTLLSVGGPTSTTVADDAEDIRQRYLNQLITEGKEVIVVMHSYSGIPGAESVKGLARKDLAAQGKKGGVIGLIYITAFLITAGQSVASILGEYMDIAMSFDGDKVYPKDPQAKFYNDLEDEKAAKHVAELVYHAKASFYTPLTYEAYRDVPTTFLLCKRDASIPFEVQQGMAAAVGEGVVRTYTCEGAHCAMLSVPQEVADVIDDTVINGV</sequence>
<reference evidence="2" key="1">
    <citation type="submission" date="2022-11" db="EMBL/GenBank/DDBJ databases">
        <authorList>
            <person name="Petersen C."/>
        </authorList>
    </citation>
    <scope>NUCLEOTIDE SEQUENCE</scope>
    <source>
        <strain evidence="2">IBT 29864</strain>
    </source>
</reference>
<evidence type="ECO:0000259" key="1">
    <source>
        <dbReference type="Pfam" id="PF12697"/>
    </source>
</evidence>
<dbReference type="GeneID" id="81436887"/>
<dbReference type="OrthoDB" id="1263307at2759"/>
<dbReference type="Pfam" id="PF12697">
    <property type="entry name" value="Abhydrolase_6"/>
    <property type="match status" value="1"/>
</dbReference>
<dbReference type="AlphaFoldDB" id="A0A9W9SG34"/>
<dbReference type="EMBL" id="JAPZBS010000004">
    <property type="protein sequence ID" value="KAJ5377370.1"/>
    <property type="molecule type" value="Genomic_DNA"/>
</dbReference>
<organism evidence="2 3">
    <name type="scientific">Penicillium cataractarum</name>
    <dbReference type="NCBI Taxonomy" id="2100454"/>
    <lineage>
        <taxon>Eukaryota</taxon>
        <taxon>Fungi</taxon>
        <taxon>Dikarya</taxon>
        <taxon>Ascomycota</taxon>
        <taxon>Pezizomycotina</taxon>
        <taxon>Eurotiomycetes</taxon>
        <taxon>Eurotiomycetidae</taxon>
        <taxon>Eurotiales</taxon>
        <taxon>Aspergillaceae</taxon>
        <taxon>Penicillium</taxon>
    </lineage>
</organism>
<evidence type="ECO:0000313" key="2">
    <source>
        <dbReference type="EMBL" id="KAJ5377370.1"/>
    </source>
</evidence>
<keyword evidence="3" id="KW-1185">Reference proteome</keyword>
<dbReference type="InterPro" id="IPR052897">
    <property type="entry name" value="Sec-Metab_Biosynth_Hydrolase"/>
</dbReference>
<dbReference type="SUPFAM" id="SSF53474">
    <property type="entry name" value="alpha/beta-Hydrolases"/>
    <property type="match status" value="1"/>
</dbReference>
<dbReference type="PANTHER" id="PTHR37017:SF11">
    <property type="entry name" value="ESTERASE_LIPASE_THIOESTERASE DOMAIN-CONTAINING PROTEIN"/>
    <property type="match status" value="1"/>
</dbReference>